<dbReference type="AlphaFoldDB" id="A0A179FDU7"/>
<dbReference type="STRING" id="1380566.A0A179FDU7"/>
<dbReference type="PANTHER" id="PTHR37539">
    <property type="entry name" value="SECRETED PROTEIN-RELATED"/>
    <property type="match status" value="1"/>
</dbReference>
<dbReference type="Proteomes" id="UP000078397">
    <property type="component" value="Unassembled WGS sequence"/>
</dbReference>
<dbReference type="RefSeq" id="XP_018141236.1">
    <property type="nucleotide sequence ID" value="XM_018288184.1"/>
</dbReference>
<evidence type="ECO:0000313" key="4">
    <source>
        <dbReference type="Proteomes" id="UP000078397"/>
    </source>
</evidence>
<dbReference type="OrthoDB" id="6361347at2759"/>
<keyword evidence="1" id="KW-0812">Transmembrane</keyword>
<reference evidence="3 4" key="1">
    <citation type="journal article" date="2016" name="PLoS Pathog.">
        <title>Biosynthesis of antibiotic leucinostatins in bio-control fungus Purpureocillium lilacinum and their inhibition on phytophthora revealed by genome mining.</title>
        <authorList>
            <person name="Wang G."/>
            <person name="Liu Z."/>
            <person name="Lin R."/>
            <person name="Li E."/>
            <person name="Mao Z."/>
            <person name="Ling J."/>
            <person name="Yang Y."/>
            <person name="Yin W.B."/>
            <person name="Xie B."/>
        </authorList>
    </citation>
    <scope>NUCLEOTIDE SEQUENCE [LARGE SCALE GENOMIC DNA]</scope>
    <source>
        <strain evidence="3">170</strain>
    </source>
</reference>
<dbReference type="GO" id="GO:0016491">
    <property type="term" value="F:oxidoreductase activity"/>
    <property type="evidence" value="ECO:0007669"/>
    <property type="project" value="InterPro"/>
</dbReference>
<keyword evidence="1" id="KW-1133">Transmembrane helix</keyword>
<keyword evidence="1" id="KW-0472">Membrane</keyword>
<accession>A0A179FDU7</accession>
<dbReference type="KEGG" id="pchm:VFPPC_09689"/>
<dbReference type="InterPro" id="IPR037473">
    <property type="entry name" value="Lcp-like"/>
</dbReference>
<comment type="caution">
    <text evidence="3">The sequence shown here is derived from an EMBL/GenBank/DDBJ whole genome shotgun (WGS) entry which is preliminary data.</text>
</comment>
<keyword evidence="4" id="KW-1185">Reference proteome</keyword>
<feature type="domain" description="ER-bound oxygenase mpaB/mpaB'/Rubber oxygenase catalytic" evidence="2">
    <location>
        <begin position="111"/>
        <end position="347"/>
    </location>
</feature>
<sequence length="447" mass="50808">MDTIHKMGNYSFRWTDLHLSRATTDPLRYEYDVLGSRTVTKLQGIEQANAGLSQDGKKRLDMYTLLRENWKTDEVITSFWEEVHTVPSWVDWAQLERGQKFFYRYATANLMGFALQGFMGENSSASGVVEVLVRTGGFSTRVLPRRLLETFQFILQVTKSVGDIKPGGNAHTAAIRVRLLHSAVRERILSLAGSRSDYYDVEKHGIPLNTLDSIHSISTFCCNHMWLQLPFMGVYPQKQEIQDYIALWRYIGYLLGTPTSYFSSVPRAKATMESMLLHERVLSPTSFVVAYNFVQSIRDLAPMNISTGFIEAGSRVLNGDQFCDSLGLGRPGLMHYACFQGHCWLVQFLAVVQRLIPRFDHAVVEYSKKMLHRGIIERGLGGESKFNFKYVPRVGKLTGTEGSVKTMQMGFFNRPLESVYFFVFLIECLLIAGTAFLAVYGVHRFLI</sequence>
<organism evidence="3 4">
    <name type="scientific">Pochonia chlamydosporia 170</name>
    <dbReference type="NCBI Taxonomy" id="1380566"/>
    <lineage>
        <taxon>Eukaryota</taxon>
        <taxon>Fungi</taxon>
        <taxon>Dikarya</taxon>
        <taxon>Ascomycota</taxon>
        <taxon>Pezizomycotina</taxon>
        <taxon>Sordariomycetes</taxon>
        <taxon>Hypocreomycetidae</taxon>
        <taxon>Hypocreales</taxon>
        <taxon>Clavicipitaceae</taxon>
        <taxon>Pochonia</taxon>
    </lineage>
</organism>
<feature type="transmembrane region" description="Helical" evidence="1">
    <location>
        <begin position="419"/>
        <end position="442"/>
    </location>
</feature>
<proteinExistence type="predicted"/>
<dbReference type="EMBL" id="LSBJ02000006">
    <property type="protein sequence ID" value="OAQ63656.1"/>
    <property type="molecule type" value="Genomic_DNA"/>
</dbReference>
<evidence type="ECO:0000256" key="1">
    <source>
        <dbReference type="SAM" id="Phobius"/>
    </source>
</evidence>
<evidence type="ECO:0000259" key="2">
    <source>
        <dbReference type="Pfam" id="PF09995"/>
    </source>
</evidence>
<protein>
    <submittedName>
        <fullName evidence="3">Transcriptional regulator</fullName>
    </submittedName>
</protein>
<dbReference type="Pfam" id="PF09995">
    <property type="entry name" value="MPAB_Lcp_cat"/>
    <property type="match status" value="1"/>
</dbReference>
<gene>
    <name evidence="3" type="ORF">VFPPC_09689</name>
</gene>
<dbReference type="GeneID" id="28852178"/>
<name>A0A179FDU7_METCM</name>
<evidence type="ECO:0000313" key="3">
    <source>
        <dbReference type="EMBL" id="OAQ63656.1"/>
    </source>
</evidence>
<dbReference type="InterPro" id="IPR018713">
    <property type="entry name" value="MPAB/Lcp_cat_dom"/>
</dbReference>
<dbReference type="PANTHER" id="PTHR37539:SF1">
    <property type="entry name" value="ER-BOUND OXYGENASE MPAB_MPAB'_RUBBER OXYGENASE CATALYTIC DOMAIN-CONTAINING PROTEIN"/>
    <property type="match status" value="1"/>
</dbReference>